<name>A0ABS4JI15_9BACL</name>
<accession>A0ABS4JI15</accession>
<feature type="region of interest" description="Disordered" evidence="1">
    <location>
        <begin position="1"/>
        <end position="50"/>
    </location>
</feature>
<dbReference type="Proteomes" id="UP001519288">
    <property type="component" value="Unassembled WGS sequence"/>
</dbReference>
<evidence type="ECO:0000313" key="3">
    <source>
        <dbReference type="Proteomes" id="UP001519288"/>
    </source>
</evidence>
<comment type="caution">
    <text evidence="2">The sequence shown here is derived from an EMBL/GenBank/DDBJ whole genome shotgun (WGS) entry which is preliminary data.</text>
</comment>
<dbReference type="RefSeq" id="WP_245339234.1">
    <property type="nucleotide sequence ID" value="NZ_JAGGLD010000003.1"/>
</dbReference>
<proteinExistence type="predicted"/>
<feature type="compositionally biased region" description="Low complexity" evidence="1">
    <location>
        <begin position="31"/>
        <end position="44"/>
    </location>
</feature>
<keyword evidence="3" id="KW-1185">Reference proteome</keyword>
<gene>
    <name evidence="2" type="ORF">J2Z69_002411</name>
</gene>
<feature type="compositionally biased region" description="Basic and acidic residues" evidence="1">
    <location>
        <begin position="17"/>
        <end position="29"/>
    </location>
</feature>
<evidence type="ECO:0000256" key="1">
    <source>
        <dbReference type="SAM" id="MobiDB-lite"/>
    </source>
</evidence>
<organism evidence="2 3">
    <name type="scientific">Paenibacillus shirakamiensis</name>
    <dbReference type="NCBI Taxonomy" id="1265935"/>
    <lineage>
        <taxon>Bacteria</taxon>
        <taxon>Bacillati</taxon>
        <taxon>Bacillota</taxon>
        <taxon>Bacilli</taxon>
        <taxon>Bacillales</taxon>
        <taxon>Paenibacillaceae</taxon>
        <taxon>Paenibacillus</taxon>
    </lineage>
</organism>
<protein>
    <submittedName>
        <fullName evidence="2">Uncharacterized protein</fullName>
    </submittedName>
</protein>
<feature type="compositionally biased region" description="Polar residues" evidence="1">
    <location>
        <begin position="1"/>
        <end position="13"/>
    </location>
</feature>
<dbReference type="EMBL" id="JAGGLD010000003">
    <property type="protein sequence ID" value="MBP2001368.1"/>
    <property type="molecule type" value="Genomic_DNA"/>
</dbReference>
<sequence length="247" mass="28129">MSNKTNQELNNDTMNEETNKVNEPNHELTESTEITEPTEPTEPTEATHETTQEEVEQDHKKWVELIEAVQHNGVVTLQTHFDDVQVQVLNQEIYGPVFVFQVRDASGHAYQCGFFLRELVAKFQSGGNSAEWMGSFFFELMKKEGGATLPEPMANEEEAKTLMDQQLIPQWISDVQAEFAPEDVHAGLDWNEEHGPVFEVGFPAIRDGNNVCAFPINLLLTHYLLNREPSDLLLQGLYKIREEHGME</sequence>
<evidence type="ECO:0000313" key="2">
    <source>
        <dbReference type="EMBL" id="MBP2001368.1"/>
    </source>
</evidence>
<reference evidence="2 3" key="1">
    <citation type="submission" date="2021-03" db="EMBL/GenBank/DDBJ databases">
        <title>Genomic Encyclopedia of Type Strains, Phase IV (KMG-IV): sequencing the most valuable type-strain genomes for metagenomic binning, comparative biology and taxonomic classification.</title>
        <authorList>
            <person name="Goeker M."/>
        </authorList>
    </citation>
    <scope>NUCLEOTIDE SEQUENCE [LARGE SCALE GENOMIC DNA]</scope>
    <source>
        <strain evidence="2 3">DSM 26806</strain>
    </source>
</reference>